<dbReference type="STRING" id="246191.SAMN05660337_1421"/>
<dbReference type="InterPro" id="IPR012678">
    <property type="entry name" value="Ribosomal_uL23/eL15/eS24_sf"/>
</dbReference>
<keyword evidence="5 6" id="KW-0687">Ribonucleoprotein</keyword>
<keyword evidence="4 6" id="KW-0689">Ribosomal protein</keyword>
<comment type="function">
    <text evidence="6">One of the early assembly proteins it binds 23S rRNA. One of the proteins that surrounds the polypeptide exit tunnel on the outside of the ribosome. Forms the main docking site for trigger factor binding to the ribosome.</text>
</comment>
<organism evidence="7 8">
    <name type="scientific">Maridesulfovibrio ferrireducens</name>
    <dbReference type="NCBI Taxonomy" id="246191"/>
    <lineage>
        <taxon>Bacteria</taxon>
        <taxon>Pseudomonadati</taxon>
        <taxon>Thermodesulfobacteriota</taxon>
        <taxon>Desulfovibrionia</taxon>
        <taxon>Desulfovibrionales</taxon>
        <taxon>Desulfovibrionaceae</taxon>
        <taxon>Maridesulfovibrio</taxon>
    </lineage>
</organism>
<dbReference type="GO" id="GO:0003735">
    <property type="term" value="F:structural constituent of ribosome"/>
    <property type="evidence" value="ECO:0007669"/>
    <property type="project" value="InterPro"/>
</dbReference>
<dbReference type="Gene3D" id="3.30.70.330">
    <property type="match status" value="1"/>
</dbReference>
<dbReference type="NCBIfam" id="NF004359">
    <property type="entry name" value="PRK05738.1-3"/>
    <property type="match status" value="1"/>
</dbReference>
<dbReference type="RefSeq" id="WP_092159617.1">
    <property type="nucleotide sequence ID" value="NZ_FNGA01000002.1"/>
</dbReference>
<dbReference type="FunFam" id="3.30.70.330:FF:000001">
    <property type="entry name" value="50S ribosomal protein L23"/>
    <property type="match status" value="1"/>
</dbReference>
<dbReference type="AlphaFoldDB" id="A0A1G9F777"/>
<dbReference type="SUPFAM" id="SSF54189">
    <property type="entry name" value="Ribosomal proteins S24e, L23 and L15e"/>
    <property type="match status" value="1"/>
</dbReference>
<evidence type="ECO:0000256" key="4">
    <source>
        <dbReference type="ARBA" id="ARBA00022980"/>
    </source>
</evidence>
<proteinExistence type="inferred from homology"/>
<dbReference type="OrthoDB" id="9793353at2"/>
<dbReference type="Proteomes" id="UP000199053">
    <property type="component" value="Unassembled WGS sequence"/>
</dbReference>
<sequence length="96" mass="10914">MDYTQILIKPVISEKATDIKETSNQVTFYVLPSANKVEIKKAVESAFDVKVDSVRVIRKRPGLRRKFGRVVGKQSGYKKAYVKLFAGEKIEFFEGV</sequence>
<dbReference type="GO" id="GO:0005840">
    <property type="term" value="C:ribosome"/>
    <property type="evidence" value="ECO:0007669"/>
    <property type="project" value="UniProtKB-KW"/>
</dbReference>
<dbReference type="GO" id="GO:0019843">
    <property type="term" value="F:rRNA binding"/>
    <property type="evidence" value="ECO:0007669"/>
    <property type="project" value="UniProtKB-UniRule"/>
</dbReference>
<comment type="similarity">
    <text evidence="1 6">Belongs to the universal ribosomal protein uL23 family.</text>
</comment>
<keyword evidence="2 6" id="KW-0699">rRNA-binding</keyword>
<comment type="subunit">
    <text evidence="6">Part of the 50S ribosomal subunit. Contacts protein L29, and trigger factor when it is bound to the ribosome.</text>
</comment>
<dbReference type="PANTHER" id="PTHR11620">
    <property type="entry name" value="60S RIBOSOMAL PROTEIN L23A"/>
    <property type="match status" value="1"/>
</dbReference>
<evidence type="ECO:0000256" key="2">
    <source>
        <dbReference type="ARBA" id="ARBA00022730"/>
    </source>
</evidence>
<dbReference type="InterPro" id="IPR012677">
    <property type="entry name" value="Nucleotide-bd_a/b_plait_sf"/>
</dbReference>
<gene>
    <name evidence="6" type="primary">rplW</name>
    <name evidence="7" type="ORF">SAMN05660337_1421</name>
</gene>
<reference evidence="8" key="1">
    <citation type="submission" date="2016-10" db="EMBL/GenBank/DDBJ databases">
        <authorList>
            <person name="Varghese N."/>
            <person name="Submissions S."/>
        </authorList>
    </citation>
    <scope>NUCLEOTIDE SEQUENCE [LARGE SCALE GENOMIC DNA]</scope>
    <source>
        <strain evidence="8">DSM 16995</strain>
    </source>
</reference>
<dbReference type="InterPro" id="IPR013025">
    <property type="entry name" value="Ribosomal_uL23-like"/>
</dbReference>
<evidence type="ECO:0000313" key="8">
    <source>
        <dbReference type="Proteomes" id="UP000199053"/>
    </source>
</evidence>
<evidence type="ECO:0000256" key="1">
    <source>
        <dbReference type="ARBA" id="ARBA00006700"/>
    </source>
</evidence>
<accession>A0A1G9F777</accession>
<dbReference type="NCBIfam" id="NF004363">
    <property type="entry name" value="PRK05738.2-4"/>
    <property type="match status" value="1"/>
</dbReference>
<evidence type="ECO:0000256" key="5">
    <source>
        <dbReference type="ARBA" id="ARBA00023274"/>
    </source>
</evidence>
<dbReference type="EMBL" id="FNGA01000002">
    <property type="protein sequence ID" value="SDK84238.1"/>
    <property type="molecule type" value="Genomic_DNA"/>
</dbReference>
<dbReference type="GO" id="GO:1990904">
    <property type="term" value="C:ribonucleoprotein complex"/>
    <property type="evidence" value="ECO:0007669"/>
    <property type="project" value="UniProtKB-KW"/>
</dbReference>
<dbReference type="HAMAP" id="MF_01369_B">
    <property type="entry name" value="Ribosomal_uL23_B"/>
    <property type="match status" value="1"/>
</dbReference>
<evidence type="ECO:0000256" key="3">
    <source>
        <dbReference type="ARBA" id="ARBA00022884"/>
    </source>
</evidence>
<keyword evidence="3 6" id="KW-0694">RNA-binding</keyword>
<protein>
    <recommendedName>
        <fullName evidence="6">Large ribosomal subunit protein uL23</fullName>
    </recommendedName>
</protein>
<evidence type="ECO:0000256" key="6">
    <source>
        <dbReference type="HAMAP-Rule" id="MF_01369"/>
    </source>
</evidence>
<name>A0A1G9F777_9BACT</name>
<keyword evidence="8" id="KW-1185">Reference proteome</keyword>
<evidence type="ECO:0000313" key="7">
    <source>
        <dbReference type="EMBL" id="SDK84238.1"/>
    </source>
</evidence>
<dbReference type="Pfam" id="PF00276">
    <property type="entry name" value="Ribosomal_L23"/>
    <property type="match status" value="1"/>
</dbReference>
<dbReference type="GO" id="GO:0006412">
    <property type="term" value="P:translation"/>
    <property type="evidence" value="ECO:0007669"/>
    <property type="project" value="UniProtKB-UniRule"/>
</dbReference>